<evidence type="ECO:0000256" key="2">
    <source>
        <dbReference type="SAM" id="SignalP"/>
    </source>
</evidence>
<proteinExistence type="predicted"/>
<dbReference type="EMBL" id="BMXK01000001">
    <property type="protein sequence ID" value="GHD00033.1"/>
    <property type="molecule type" value="Genomic_DNA"/>
</dbReference>
<comment type="caution">
    <text evidence="3">The sequence shown here is derived from an EMBL/GenBank/DDBJ whole genome shotgun (WGS) entry which is preliminary data.</text>
</comment>
<dbReference type="RefSeq" id="WP_189348309.1">
    <property type="nucleotide sequence ID" value="NZ_BMXK01000001.1"/>
</dbReference>
<sequence length="189" mass="18842">MRRSAATGAVALVAVILTAAVSGCGGSAAAGESPLHLPAADVPPAESGEAGMEESHERSGELTVLSSRITEAVGVEDFGQSWIEDGALHVAVTTEAAAATATEAGAIAHVVRFSEADLMEAARSVVAWTAAHRTATGGLGRITLDALGERIVVGVDPGRRDQVATAFDATVAGGVEVVFEATGGPAGTR</sequence>
<organism evidence="3 4">
    <name type="scientific">Zhihengliuella salsuginis</name>
    <dbReference type="NCBI Taxonomy" id="578222"/>
    <lineage>
        <taxon>Bacteria</taxon>
        <taxon>Bacillati</taxon>
        <taxon>Actinomycetota</taxon>
        <taxon>Actinomycetes</taxon>
        <taxon>Micrococcales</taxon>
        <taxon>Micrococcaceae</taxon>
        <taxon>Zhihengliuella</taxon>
    </lineage>
</organism>
<evidence type="ECO:0000256" key="1">
    <source>
        <dbReference type="SAM" id="MobiDB-lite"/>
    </source>
</evidence>
<evidence type="ECO:0000313" key="4">
    <source>
        <dbReference type="Proteomes" id="UP000642819"/>
    </source>
</evidence>
<keyword evidence="4" id="KW-1185">Reference proteome</keyword>
<dbReference type="PROSITE" id="PS51257">
    <property type="entry name" value="PROKAR_LIPOPROTEIN"/>
    <property type="match status" value="1"/>
</dbReference>
<feature type="signal peptide" evidence="2">
    <location>
        <begin position="1"/>
        <end position="19"/>
    </location>
</feature>
<dbReference type="Proteomes" id="UP000642819">
    <property type="component" value="Unassembled WGS sequence"/>
</dbReference>
<name>A0ABQ3GB20_9MICC</name>
<evidence type="ECO:0000313" key="3">
    <source>
        <dbReference type="EMBL" id="GHD00033.1"/>
    </source>
</evidence>
<feature type="chain" id="PRO_5047281982" evidence="2">
    <location>
        <begin position="20"/>
        <end position="189"/>
    </location>
</feature>
<reference evidence="4" key="1">
    <citation type="journal article" date="2019" name="Int. J. Syst. Evol. Microbiol.">
        <title>The Global Catalogue of Microorganisms (GCM) 10K type strain sequencing project: providing services to taxonomists for standard genome sequencing and annotation.</title>
        <authorList>
            <consortium name="The Broad Institute Genomics Platform"/>
            <consortium name="The Broad Institute Genome Sequencing Center for Infectious Disease"/>
            <person name="Wu L."/>
            <person name="Ma J."/>
        </authorList>
    </citation>
    <scope>NUCLEOTIDE SEQUENCE [LARGE SCALE GENOMIC DNA]</scope>
    <source>
        <strain evidence="4">KCTC 19466</strain>
    </source>
</reference>
<accession>A0ABQ3GB20</accession>
<protein>
    <submittedName>
        <fullName evidence="3">Uncharacterized protein</fullName>
    </submittedName>
</protein>
<keyword evidence="2" id="KW-0732">Signal</keyword>
<gene>
    <name evidence="3" type="ORF">GCM10008096_02810</name>
</gene>
<feature type="region of interest" description="Disordered" evidence="1">
    <location>
        <begin position="35"/>
        <end position="62"/>
    </location>
</feature>